<reference evidence="1 2" key="1">
    <citation type="journal article" date="2013" name="Nat. Commun.">
        <title>The evolution and pathogenic mechanisms of the rice sheath blight pathogen.</title>
        <authorList>
            <person name="Zheng A."/>
            <person name="Lin R."/>
            <person name="Xu L."/>
            <person name="Qin P."/>
            <person name="Tang C."/>
            <person name="Ai P."/>
            <person name="Zhang D."/>
            <person name="Liu Y."/>
            <person name="Sun Z."/>
            <person name="Feng H."/>
            <person name="Wang Y."/>
            <person name="Chen Y."/>
            <person name="Liang X."/>
            <person name="Fu R."/>
            <person name="Li Q."/>
            <person name="Zhang J."/>
            <person name="Yu X."/>
            <person name="Xie Z."/>
            <person name="Ding L."/>
            <person name="Guan P."/>
            <person name="Tang J."/>
            <person name="Liang Y."/>
            <person name="Wang S."/>
            <person name="Deng Q."/>
            <person name="Li S."/>
            <person name="Zhu J."/>
            <person name="Wang L."/>
            <person name="Liu H."/>
            <person name="Li P."/>
        </authorList>
    </citation>
    <scope>NUCLEOTIDE SEQUENCE [LARGE SCALE GENOMIC DNA]</scope>
    <source>
        <strain evidence="2">AG-1 IA</strain>
    </source>
</reference>
<dbReference type="EMBL" id="AFRT01000941">
    <property type="protein sequence ID" value="ELU42038.1"/>
    <property type="molecule type" value="Genomic_DNA"/>
</dbReference>
<keyword evidence="2" id="KW-1185">Reference proteome</keyword>
<sequence length="56" mass="6111">MELRGRRWIWDGCDLRMGRRDQEPSVGVGCGCGRTGISTASKGVPCQNTRSLVEAT</sequence>
<proteinExistence type="predicted"/>
<accession>L8WZ36</accession>
<evidence type="ECO:0000313" key="2">
    <source>
        <dbReference type="Proteomes" id="UP000011668"/>
    </source>
</evidence>
<name>L8WZ36_THACA</name>
<dbReference type="Proteomes" id="UP000011668">
    <property type="component" value="Unassembled WGS sequence"/>
</dbReference>
<gene>
    <name evidence="1" type="ORF">AG1IA_03932</name>
</gene>
<evidence type="ECO:0000313" key="1">
    <source>
        <dbReference type="EMBL" id="ELU42038.1"/>
    </source>
</evidence>
<dbReference type="HOGENOM" id="CLU_3015847_0_0_1"/>
<comment type="caution">
    <text evidence="1">The sequence shown here is derived from an EMBL/GenBank/DDBJ whole genome shotgun (WGS) entry which is preliminary data.</text>
</comment>
<organism evidence="1 2">
    <name type="scientific">Thanatephorus cucumeris (strain AG1-IA)</name>
    <name type="common">Rice sheath blight fungus</name>
    <name type="synonym">Rhizoctonia solani</name>
    <dbReference type="NCBI Taxonomy" id="983506"/>
    <lineage>
        <taxon>Eukaryota</taxon>
        <taxon>Fungi</taxon>
        <taxon>Dikarya</taxon>
        <taxon>Basidiomycota</taxon>
        <taxon>Agaricomycotina</taxon>
        <taxon>Agaricomycetes</taxon>
        <taxon>Cantharellales</taxon>
        <taxon>Ceratobasidiaceae</taxon>
        <taxon>Rhizoctonia</taxon>
        <taxon>Rhizoctonia solani AG-1</taxon>
    </lineage>
</organism>
<dbReference type="AlphaFoldDB" id="L8WZ36"/>
<protein>
    <submittedName>
        <fullName evidence="1">Uncharacterized protein</fullName>
    </submittedName>
</protein>